<comment type="caution">
    <text evidence="8">The sequence shown here is derived from an EMBL/GenBank/DDBJ whole genome shotgun (WGS) entry which is preliminary data.</text>
</comment>
<dbReference type="InterPro" id="IPR045214">
    <property type="entry name" value="Surf1/Surf4"/>
</dbReference>
<evidence type="ECO:0000256" key="7">
    <source>
        <dbReference type="SAM" id="MobiDB-lite"/>
    </source>
</evidence>
<feature type="region of interest" description="Disordered" evidence="7">
    <location>
        <begin position="246"/>
        <end position="269"/>
    </location>
</feature>
<proteinExistence type="inferred from homology"/>
<sequence length="269" mass="28524">MYRFLLSPRWLGLHVVVLLVIPAFILLGKWQYGRFEERSVIAARAERNLAAAAVPLETLNAPGRPVPAELRRRAVTVSGRYDTARELVVRRRTQNSRLGFYVITPLVSGDRTVIVNRGWVPAGATALEAPKVPPAPAGQVTVTGRLQPSETTASTGIKDRGGTPAGQVLLIDVPALAKSLPGQVYGGYVELTKQEPAGAPAPEPVPPPDVGGGGGLNLAYAVQWWVFAVIAVGGWFFLVRREARDRASGPDSSATAGPAEPGEAPPHPA</sequence>
<keyword evidence="5 6" id="KW-0472">Membrane</keyword>
<keyword evidence="3 6" id="KW-0812">Transmembrane</keyword>
<feature type="transmembrane region" description="Helical" evidence="6">
    <location>
        <begin position="12"/>
        <end position="32"/>
    </location>
</feature>
<dbReference type="EMBL" id="QZEY01000005">
    <property type="protein sequence ID" value="RJL32055.1"/>
    <property type="molecule type" value="Genomic_DNA"/>
</dbReference>
<name>A0A3A4AUV2_9ACTN</name>
<comment type="similarity">
    <text evidence="2 6">Belongs to the SURF1 family.</text>
</comment>
<reference evidence="8 9" key="1">
    <citation type="submission" date="2018-09" db="EMBL/GenBank/DDBJ databases">
        <title>YIM 75507 draft genome.</title>
        <authorList>
            <person name="Tang S."/>
            <person name="Feng Y."/>
        </authorList>
    </citation>
    <scope>NUCLEOTIDE SEQUENCE [LARGE SCALE GENOMIC DNA]</scope>
    <source>
        <strain evidence="8 9">YIM 75507</strain>
    </source>
</reference>
<dbReference type="CDD" id="cd06662">
    <property type="entry name" value="SURF1"/>
    <property type="match status" value="1"/>
</dbReference>
<evidence type="ECO:0000256" key="5">
    <source>
        <dbReference type="ARBA" id="ARBA00023136"/>
    </source>
</evidence>
<dbReference type="PANTHER" id="PTHR23427">
    <property type="entry name" value="SURFEIT LOCUS PROTEIN"/>
    <property type="match status" value="1"/>
</dbReference>
<evidence type="ECO:0000256" key="6">
    <source>
        <dbReference type="RuleBase" id="RU363076"/>
    </source>
</evidence>
<accession>A0A3A4AUV2</accession>
<evidence type="ECO:0000256" key="3">
    <source>
        <dbReference type="ARBA" id="ARBA00022692"/>
    </source>
</evidence>
<organism evidence="8 9">
    <name type="scientific">Bailinhaonella thermotolerans</name>
    <dbReference type="NCBI Taxonomy" id="1070861"/>
    <lineage>
        <taxon>Bacteria</taxon>
        <taxon>Bacillati</taxon>
        <taxon>Actinomycetota</taxon>
        <taxon>Actinomycetes</taxon>
        <taxon>Streptosporangiales</taxon>
        <taxon>Streptosporangiaceae</taxon>
        <taxon>Bailinhaonella</taxon>
    </lineage>
</organism>
<evidence type="ECO:0000313" key="9">
    <source>
        <dbReference type="Proteomes" id="UP000265768"/>
    </source>
</evidence>
<dbReference type="AlphaFoldDB" id="A0A3A4AUV2"/>
<dbReference type="RefSeq" id="WP_119927373.1">
    <property type="nucleotide sequence ID" value="NZ_QZEY01000005.1"/>
</dbReference>
<comment type="subcellular location">
    <subcellularLocation>
        <location evidence="6">Cell membrane</location>
        <topology evidence="6">Multi-pass membrane protein</topology>
    </subcellularLocation>
    <subcellularLocation>
        <location evidence="1">Membrane</location>
    </subcellularLocation>
</comment>
<keyword evidence="9" id="KW-1185">Reference proteome</keyword>
<dbReference type="Pfam" id="PF02104">
    <property type="entry name" value="SURF1"/>
    <property type="match status" value="1"/>
</dbReference>
<evidence type="ECO:0000256" key="2">
    <source>
        <dbReference type="ARBA" id="ARBA00007165"/>
    </source>
</evidence>
<evidence type="ECO:0000256" key="1">
    <source>
        <dbReference type="ARBA" id="ARBA00004370"/>
    </source>
</evidence>
<dbReference type="GO" id="GO:0005886">
    <property type="term" value="C:plasma membrane"/>
    <property type="evidence" value="ECO:0007669"/>
    <property type="project" value="UniProtKB-SubCell"/>
</dbReference>
<gene>
    <name evidence="8" type="ORF">D5H75_16635</name>
</gene>
<keyword evidence="6" id="KW-1003">Cell membrane</keyword>
<dbReference type="Proteomes" id="UP000265768">
    <property type="component" value="Unassembled WGS sequence"/>
</dbReference>
<keyword evidence="4 6" id="KW-1133">Transmembrane helix</keyword>
<dbReference type="InterPro" id="IPR002994">
    <property type="entry name" value="Surf1/Shy1"/>
</dbReference>
<evidence type="ECO:0000313" key="8">
    <source>
        <dbReference type="EMBL" id="RJL32055.1"/>
    </source>
</evidence>
<feature type="transmembrane region" description="Helical" evidence="6">
    <location>
        <begin position="218"/>
        <end position="238"/>
    </location>
</feature>
<dbReference type="PANTHER" id="PTHR23427:SF2">
    <property type="entry name" value="SURFEIT LOCUS PROTEIN 1"/>
    <property type="match status" value="1"/>
</dbReference>
<evidence type="ECO:0000256" key="4">
    <source>
        <dbReference type="ARBA" id="ARBA00022989"/>
    </source>
</evidence>
<dbReference type="OrthoDB" id="9807214at2"/>
<dbReference type="PROSITE" id="PS50895">
    <property type="entry name" value="SURF1"/>
    <property type="match status" value="1"/>
</dbReference>
<protein>
    <recommendedName>
        <fullName evidence="6">SURF1-like protein</fullName>
    </recommendedName>
</protein>